<accession>A0A8H7TB36</accession>
<dbReference type="Proteomes" id="UP000664132">
    <property type="component" value="Unassembled WGS sequence"/>
</dbReference>
<name>A0A8H7TB36_9HELO</name>
<reference evidence="2" key="1">
    <citation type="submission" date="2021-02" db="EMBL/GenBank/DDBJ databases">
        <title>Genome sequence Cadophora malorum strain M34.</title>
        <authorList>
            <person name="Stefanovic E."/>
            <person name="Vu D."/>
            <person name="Scully C."/>
            <person name="Dijksterhuis J."/>
            <person name="Roader J."/>
            <person name="Houbraken J."/>
        </authorList>
    </citation>
    <scope>NUCLEOTIDE SEQUENCE</scope>
    <source>
        <strain evidence="2">M34</strain>
    </source>
</reference>
<proteinExistence type="predicted"/>
<protein>
    <recommendedName>
        <fullName evidence="1">RNA ligase domain-containing protein</fullName>
    </recommendedName>
</protein>
<dbReference type="SUPFAM" id="SSF56091">
    <property type="entry name" value="DNA ligase/mRNA capping enzyme, catalytic domain"/>
    <property type="match status" value="1"/>
</dbReference>
<gene>
    <name evidence="2" type="ORF">IFR04_010262</name>
</gene>
<evidence type="ECO:0000313" key="3">
    <source>
        <dbReference type="Proteomes" id="UP000664132"/>
    </source>
</evidence>
<keyword evidence="3" id="KW-1185">Reference proteome</keyword>
<dbReference type="EMBL" id="JAFJYH010000180">
    <property type="protein sequence ID" value="KAG4416619.1"/>
    <property type="molecule type" value="Genomic_DNA"/>
</dbReference>
<dbReference type="OrthoDB" id="10005335at2759"/>
<comment type="caution">
    <text evidence="2">The sequence shown here is derived from an EMBL/GenBank/DDBJ whole genome shotgun (WGS) entry which is preliminary data.</text>
</comment>
<evidence type="ECO:0000313" key="2">
    <source>
        <dbReference type="EMBL" id="KAG4416619.1"/>
    </source>
</evidence>
<evidence type="ECO:0000259" key="1">
    <source>
        <dbReference type="Pfam" id="PF09414"/>
    </source>
</evidence>
<organism evidence="2 3">
    <name type="scientific">Cadophora malorum</name>
    <dbReference type="NCBI Taxonomy" id="108018"/>
    <lineage>
        <taxon>Eukaryota</taxon>
        <taxon>Fungi</taxon>
        <taxon>Dikarya</taxon>
        <taxon>Ascomycota</taxon>
        <taxon>Pezizomycotina</taxon>
        <taxon>Leotiomycetes</taxon>
        <taxon>Helotiales</taxon>
        <taxon>Ploettnerulaceae</taxon>
        <taxon>Cadophora</taxon>
    </lineage>
</organism>
<sequence>MVGIGNFKQVQVDISSLHISPPHTNVDADIPVDSTLFPKITGKIPELVQNYIHKNRVPPTTPDDKTVVIVPGTPTQIPMIGTVKLHGTHADIVINPDDTIRIQSRNRLSLGLGDGRDNYGVAEHLIPLRQNLLQLRDLVLARFKELNPDGQVSKDHPVIIAGEWVGPGVQKGVALARLKTKLFVVISIAVNNKWVPDELFSKIEDVDAGIVHISRGGFFSEVLQIRDIEDCQKRMMEHTMAVEKECPFSKSFGVSGVGEGIVWKSAHPLGEDTRFWVKTKGPLHRVSNTDELKKAPPTANADEVEKARAFAQAAVTEMRLQQGWDHLGEMGIERDMKAVPRMMKWVCDDVMIEEKMKMEELGVDKKSLRKAVGEMARDWFLKRLGEGADRE</sequence>
<dbReference type="Gene3D" id="3.30.470.30">
    <property type="entry name" value="DNA ligase/mRNA capping enzyme"/>
    <property type="match status" value="1"/>
</dbReference>
<feature type="domain" description="RNA ligase" evidence="1">
    <location>
        <begin position="79"/>
        <end position="279"/>
    </location>
</feature>
<dbReference type="Pfam" id="PF09414">
    <property type="entry name" value="RNA_ligase"/>
    <property type="match status" value="1"/>
</dbReference>
<dbReference type="InterPro" id="IPR021122">
    <property type="entry name" value="RNA_ligase_dom_REL/Rnl2"/>
</dbReference>
<dbReference type="AlphaFoldDB" id="A0A8H7TB36"/>